<protein>
    <submittedName>
        <fullName evidence="1">11217_t:CDS:1</fullName>
    </submittedName>
</protein>
<evidence type="ECO:0000313" key="2">
    <source>
        <dbReference type="Proteomes" id="UP000789901"/>
    </source>
</evidence>
<dbReference type="Proteomes" id="UP000789901">
    <property type="component" value="Unassembled WGS sequence"/>
</dbReference>
<dbReference type="EMBL" id="CAJVQB010070882">
    <property type="protein sequence ID" value="CAG8842983.1"/>
    <property type="molecule type" value="Genomic_DNA"/>
</dbReference>
<organism evidence="1 2">
    <name type="scientific">Gigaspora margarita</name>
    <dbReference type="NCBI Taxonomy" id="4874"/>
    <lineage>
        <taxon>Eukaryota</taxon>
        <taxon>Fungi</taxon>
        <taxon>Fungi incertae sedis</taxon>
        <taxon>Mucoromycota</taxon>
        <taxon>Glomeromycotina</taxon>
        <taxon>Glomeromycetes</taxon>
        <taxon>Diversisporales</taxon>
        <taxon>Gigasporaceae</taxon>
        <taxon>Gigaspora</taxon>
    </lineage>
</organism>
<reference evidence="1 2" key="1">
    <citation type="submission" date="2021-06" db="EMBL/GenBank/DDBJ databases">
        <authorList>
            <person name="Kallberg Y."/>
            <person name="Tangrot J."/>
            <person name="Rosling A."/>
        </authorList>
    </citation>
    <scope>NUCLEOTIDE SEQUENCE [LARGE SCALE GENOMIC DNA]</scope>
    <source>
        <strain evidence="1 2">120-4 pot B 10/14</strain>
    </source>
</reference>
<name>A0ABN7WYS6_GIGMA</name>
<evidence type="ECO:0000313" key="1">
    <source>
        <dbReference type="EMBL" id="CAG8842983.1"/>
    </source>
</evidence>
<accession>A0ABN7WYS6</accession>
<feature type="non-terminal residue" evidence="1">
    <location>
        <position position="1"/>
    </location>
</feature>
<keyword evidence="2" id="KW-1185">Reference proteome</keyword>
<proteinExistence type="predicted"/>
<comment type="caution">
    <text evidence="1">The sequence shown here is derived from an EMBL/GenBank/DDBJ whole genome shotgun (WGS) entry which is preliminary data.</text>
</comment>
<gene>
    <name evidence="1" type="ORF">GMARGA_LOCUS36287</name>
</gene>
<sequence length="53" mass="6143">ENLQTQLDNNIYISDPDSNNIVIELYEEEIVEGIQNISFEEAVVINEYNLGRK</sequence>